<gene>
    <name evidence="1" type="ORF">PanWU01x14_285340</name>
</gene>
<proteinExistence type="predicted"/>
<evidence type="ECO:0000313" key="2">
    <source>
        <dbReference type="Proteomes" id="UP000237105"/>
    </source>
</evidence>
<dbReference type="Proteomes" id="UP000237105">
    <property type="component" value="Unassembled WGS sequence"/>
</dbReference>
<name>A0A2P5AZN1_PARAD</name>
<accession>A0A2P5AZN1</accession>
<dbReference type="EMBL" id="JXTB01000402">
    <property type="protein sequence ID" value="PON42002.1"/>
    <property type="molecule type" value="Genomic_DNA"/>
</dbReference>
<protein>
    <submittedName>
        <fullName evidence="1">Uncharacterized protein</fullName>
    </submittedName>
</protein>
<dbReference type="AlphaFoldDB" id="A0A2P5AZN1"/>
<organism evidence="1 2">
    <name type="scientific">Parasponia andersonii</name>
    <name type="common">Sponia andersonii</name>
    <dbReference type="NCBI Taxonomy" id="3476"/>
    <lineage>
        <taxon>Eukaryota</taxon>
        <taxon>Viridiplantae</taxon>
        <taxon>Streptophyta</taxon>
        <taxon>Embryophyta</taxon>
        <taxon>Tracheophyta</taxon>
        <taxon>Spermatophyta</taxon>
        <taxon>Magnoliopsida</taxon>
        <taxon>eudicotyledons</taxon>
        <taxon>Gunneridae</taxon>
        <taxon>Pentapetalae</taxon>
        <taxon>rosids</taxon>
        <taxon>fabids</taxon>
        <taxon>Rosales</taxon>
        <taxon>Cannabaceae</taxon>
        <taxon>Parasponia</taxon>
    </lineage>
</organism>
<reference evidence="2" key="1">
    <citation type="submission" date="2016-06" db="EMBL/GenBank/DDBJ databases">
        <title>Parallel loss of symbiosis genes in relatives of nitrogen-fixing non-legume Parasponia.</title>
        <authorList>
            <person name="Van Velzen R."/>
            <person name="Holmer R."/>
            <person name="Bu F."/>
            <person name="Rutten L."/>
            <person name="Van Zeijl A."/>
            <person name="Liu W."/>
            <person name="Santuari L."/>
            <person name="Cao Q."/>
            <person name="Sharma T."/>
            <person name="Shen D."/>
            <person name="Roswanjaya Y."/>
            <person name="Wardhani T."/>
            <person name="Kalhor M.S."/>
            <person name="Jansen J."/>
            <person name="Van den Hoogen J."/>
            <person name="Gungor B."/>
            <person name="Hartog M."/>
            <person name="Hontelez J."/>
            <person name="Verver J."/>
            <person name="Yang W.-C."/>
            <person name="Schijlen E."/>
            <person name="Repin R."/>
            <person name="Schilthuizen M."/>
            <person name="Schranz E."/>
            <person name="Heidstra R."/>
            <person name="Miyata K."/>
            <person name="Fedorova E."/>
            <person name="Kohlen W."/>
            <person name="Bisseling T."/>
            <person name="Smit S."/>
            <person name="Geurts R."/>
        </authorList>
    </citation>
    <scope>NUCLEOTIDE SEQUENCE [LARGE SCALE GENOMIC DNA]</scope>
    <source>
        <strain evidence="2">cv. WU1-14</strain>
    </source>
</reference>
<keyword evidence="2" id="KW-1185">Reference proteome</keyword>
<evidence type="ECO:0000313" key="1">
    <source>
        <dbReference type="EMBL" id="PON42002.1"/>
    </source>
</evidence>
<comment type="caution">
    <text evidence="1">The sequence shown here is derived from an EMBL/GenBank/DDBJ whole genome shotgun (WGS) entry which is preliminary data.</text>
</comment>
<sequence>MLDNKDRNNTEDTSGVGDPKFLIEALIDEMRRVMRAEMEQVHELIDIIENRHMEQPQIAPNMHGKRRFQHRKVKVEDEEYYRDTFGDEDNRDSIVGNRRYGG</sequence>